<evidence type="ECO:0000313" key="5">
    <source>
        <dbReference type="Proteomes" id="UP000585272"/>
    </source>
</evidence>
<comment type="caution">
    <text evidence="4">The sequence shown here is derived from an EMBL/GenBank/DDBJ whole genome shotgun (WGS) entry which is preliminary data.</text>
</comment>
<evidence type="ECO:0000313" key="4">
    <source>
        <dbReference type="EMBL" id="MBB4662030.1"/>
    </source>
</evidence>
<dbReference type="GO" id="GO:0016887">
    <property type="term" value="F:ATP hydrolysis activity"/>
    <property type="evidence" value="ECO:0007669"/>
    <property type="project" value="InterPro"/>
</dbReference>
<organism evidence="4 5">
    <name type="scientific">Conexibacter arvalis</name>
    <dbReference type="NCBI Taxonomy" id="912552"/>
    <lineage>
        <taxon>Bacteria</taxon>
        <taxon>Bacillati</taxon>
        <taxon>Actinomycetota</taxon>
        <taxon>Thermoleophilia</taxon>
        <taxon>Solirubrobacterales</taxon>
        <taxon>Conexibacteraceae</taxon>
        <taxon>Conexibacter</taxon>
    </lineage>
</organism>
<dbReference type="SMART" id="SM00382">
    <property type="entry name" value="AAA"/>
    <property type="match status" value="1"/>
</dbReference>
<proteinExistence type="predicted"/>
<dbReference type="InterPro" id="IPR003439">
    <property type="entry name" value="ABC_transporter-like_ATP-bd"/>
</dbReference>
<reference evidence="4 5" key="1">
    <citation type="submission" date="2020-08" db="EMBL/GenBank/DDBJ databases">
        <title>Genomic Encyclopedia of Archaeal and Bacterial Type Strains, Phase II (KMG-II): from individual species to whole genera.</title>
        <authorList>
            <person name="Goeker M."/>
        </authorList>
    </citation>
    <scope>NUCLEOTIDE SEQUENCE [LARGE SCALE GENOMIC DNA]</scope>
    <source>
        <strain evidence="4 5">DSM 23288</strain>
    </source>
</reference>
<dbReference type="PROSITE" id="PS50893">
    <property type="entry name" value="ABC_TRANSPORTER_2"/>
    <property type="match status" value="1"/>
</dbReference>
<dbReference type="InterPro" id="IPR015854">
    <property type="entry name" value="ABC_transpr_LolD-like"/>
</dbReference>
<dbReference type="Pfam" id="PF00005">
    <property type="entry name" value="ABC_tran"/>
    <property type="match status" value="1"/>
</dbReference>
<dbReference type="AlphaFoldDB" id="A0A840IDL1"/>
<dbReference type="GO" id="GO:0005524">
    <property type="term" value="F:ATP binding"/>
    <property type="evidence" value="ECO:0007669"/>
    <property type="project" value="UniProtKB-KW"/>
</dbReference>
<name>A0A840IDL1_9ACTN</name>
<dbReference type="InterPro" id="IPR003593">
    <property type="entry name" value="AAA+_ATPase"/>
</dbReference>
<evidence type="ECO:0000256" key="1">
    <source>
        <dbReference type="ARBA" id="ARBA00022741"/>
    </source>
</evidence>
<dbReference type="PANTHER" id="PTHR24220">
    <property type="entry name" value="IMPORT ATP-BINDING PROTEIN"/>
    <property type="match status" value="1"/>
</dbReference>
<dbReference type="GO" id="GO:0005886">
    <property type="term" value="C:plasma membrane"/>
    <property type="evidence" value="ECO:0007669"/>
    <property type="project" value="TreeGrafter"/>
</dbReference>
<sequence length="257" mass="28034">MTHVRPLLELQTVAKSHQRGTRQLRTLRDVSMALRPGTLAAVFGDRGAGKSTLLSIAAGIEPPDSGRVLLDGVDVATIGQRTRRFGRPRRDPAELRRRIVTVNRMAPEIPPLPMRAYVGLALAKGRSRRETDALAAAALERAGVPDVGDMTWAELSDAERTLVAFAHAIARRPQVMVVDDPVATLDTWHRELVGGLMRSVAEEEQCVVLVAANEAGGLSPHLHESYLLNRGRLLRAVADRPEDPQATVVELRTHRSG</sequence>
<keyword evidence="1" id="KW-0547">Nucleotide-binding</keyword>
<dbReference type="EMBL" id="JACHNU010000001">
    <property type="protein sequence ID" value="MBB4662030.1"/>
    <property type="molecule type" value="Genomic_DNA"/>
</dbReference>
<gene>
    <name evidence="4" type="ORF">BDZ31_001603</name>
</gene>
<dbReference type="Proteomes" id="UP000585272">
    <property type="component" value="Unassembled WGS sequence"/>
</dbReference>
<keyword evidence="2 4" id="KW-0067">ATP-binding</keyword>
<dbReference type="Gene3D" id="3.40.50.300">
    <property type="entry name" value="P-loop containing nucleotide triphosphate hydrolases"/>
    <property type="match status" value="1"/>
</dbReference>
<evidence type="ECO:0000259" key="3">
    <source>
        <dbReference type="PROSITE" id="PS50893"/>
    </source>
</evidence>
<dbReference type="SUPFAM" id="SSF52540">
    <property type="entry name" value="P-loop containing nucleoside triphosphate hydrolases"/>
    <property type="match status" value="1"/>
</dbReference>
<evidence type="ECO:0000256" key="2">
    <source>
        <dbReference type="ARBA" id="ARBA00022840"/>
    </source>
</evidence>
<accession>A0A840IDL1</accession>
<feature type="domain" description="ABC transporter" evidence="3">
    <location>
        <begin position="8"/>
        <end position="255"/>
    </location>
</feature>
<dbReference type="InterPro" id="IPR027417">
    <property type="entry name" value="P-loop_NTPase"/>
</dbReference>
<dbReference type="GO" id="GO:0022857">
    <property type="term" value="F:transmembrane transporter activity"/>
    <property type="evidence" value="ECO:0007669"/>
    <property type="project" value="TreeGrafter"/>
</dbReference>
<keyword evidence="5" id="KW-1185">Reference proteome</keyword>
<protein>
    <submittedName>
        <fullName evidence="4">Putative ABC transport system ATP-binding protein</fullName>
    </submittedName>
</protein>
<dbReference type="RefSeq" id="WP_183340702.1">
    <property type="nucleotide sequence ID" value="NZ_JACHNU010000001.1"/>
</dbReference>